<dbReference type="EMBL" id="CP022415">
    <property type="protein sequence ID" value="ASM72106.1"/>
    <property type="molecule type" value="Genomic_DNA"/>
</dbReference>
<feature type="compositionally biased region" description="Acidic residues" evidence="1">
    <location>
        <begin position="183"/>
        <end position="199"/>
    </location>
</feature>
<dbReference type="STRING" id="1402135.SAMN05444149_101573"/>
<proteinExistence type="predicted"/>
<name>A0A221JZE3_9RHOB</name>
<gene>
    <name evidence="2" type="ORF">SULPSESMR1_01286</name>
</gene>
<accession>A0A221JZE3</accession>
<dbReference type="RefSeq" id="WP_089420062.1">
    <property type="nucleotide sequence ID" value="NZ_CP022415.1"/>
</dbReference>
<feature type="region of interest" description="Disordered" evidence="1">
    <location>
        <begin position="158"/>
        <end position="199"/>
    </location>
</feature>
<dbReference type="InterPro" id="IPR003772">
    <property type="entry name" value="YceD"/>
</dbReference>
<evidence type="ECO:0000256" key="1">
    <source>
        <dbReference type="SAM" id="MobiDB-lite"/>
    </source>
</evidence>
<dbReference type="AlphaFoldDB" id="A0A221JZE3"/>
<reference evidence="2 3" key="1">
    <citation type="submission" date="2017-07" db="EMBL/GenBank/DDBJ databases">
        <title>Genome Sequence of Sulfitobacter pseudonitzschiae Strain SMR1 Isolated from a culture of the Diatom Skeletonema marinoi.</title>
        <authorList>
            <person name="Topel M."/>
            <person name="Pinder M.I.M."/>
            <person name="Johansson O.N."/>
            <person name="Kourtchenko O."/>
            <person name="Godhe A."/>
            <person name="Clarke A.K."/>
        </authorList>
    </citation>
    <scope>NUCLEOTIDE SEQUENCE [LARGE SCALE GENOMIC DNA]</scope>
    <source>
        <strain evidence="2 3">SMR1</strain>
    </source>
</reference>
<dbReference type="OrthoDB" id="8443793at2"/>
<keyword evidence="3" id="KW-1185">Reference proteome</keyword>
<sequence>MSATPPSPTALRVSSLPQNAPMLFALLPKPPELHDIAAELGLLGLRKLRFEGQIEAMGRADWRLTGKIGATVVQACVVTLQPVTTRIDAPVERIFQHSFTTPEGEVEVEMDEDDRTEPLGAWIDPAAVMVEALSLNLPLYPRAPDAELEQTIFTEDGLTPMTDEDARPFAGLAALRGQLDDSAQTDDDTPDEDGPEKAE</sequence>
<dbReference type="Pfam" id="PF02620">
    <property type="entry name" value="YceD"/>
    <property type="match status" value="1"/>
</dbReference>
<dbReference type="KEGG" id="spse:SULPSESMR1_01286"/>
<evidence type="ECO:0000313" key="2">
    <source>
        <dbReference type="EMBL" id="ASM72106.1"/>
    </source>
</evidence>
<evidence type="ECO:0000313" key="3">
    <source>
        <dbReference type="Proteomes" id="UP000199754"/>
    </source>
</evidence>
<protein>
    <submittedName>
        <fullName evidence="2">Putative ACR</fullName>
    </submittedName>
</protein>
<dbReference type="Proteomes" id="UP000199754">
    <property type="component" value="Chromosome"/>
</dbReference>
<organism evidence="2 3">
    <name type="scientific">Pseudosulfitobacter pseudonitzschiae</name>
    <dbReference type="NCBI Taxonomy" id="1402135"/>
    <lineage>
        <taxon>Bacteria</taxon>
        <taxon>Pseudomonadati</taxon>
        <taxon>Pseudomonadota</taxon>
        <taxon>Alphaproteobacteria</taxon>
        <taxon>Rhodobacterales</taxon>
        <taxon>Roseobacteraceae</taxon>
        <taxon>Pseudosulfitobacter</taxon>
    </lineage>
</organism>